<dbReference type="AlphaFoldDB" id="A0A6J8DGL9"/>
<keyword evidence="6 8" id="KW-0472">Membrane</keyword>
<dbReference type="PRINTS" id="PR00173">
    <property type="entry name" value="EDTRNSPORT"/>
</dbReference>
<proteinExistence type="inferred from homology"/>
<evidence type="ECO:0000256" key="8">
    <source>
        <dbReference type="RuleBase" id="RU361216"/>
    </source>
</evidence>
<accession>A0A6J8DGL9</accession>
<protein>
    <recommendedName>
        <fullName evidence="8">Amino acid transporter</fullName>
    </recommendedName>
</protein>
<evidence type="ECO:0000256" key="2">
    <source>
        <dbReference type="ARBA" id="ARBA00022448"/>
    </source>
</evidence>
<dbReference type="InterPro" id="IPR001991">
    <property type="entry name" value="Na-dicarboxylate_symporter"/>
</dbReference>
<comment type="similarity">
    <text evidence="8">Belongs to the dicarboxylate/amino acid:cation symporter (DAACS) (TC 2.A.23) family.</text>
</comment>
<keyword evidence="3 8" id="KW-0812">Transmembrane</keyword>
<comment type="subcellular location">
    <subcellularLocation>
        <location evidence="1 8">Membrane</location>
        <topology evidence="1 8">Multi-pass membrane protein</topology>
    </subcellularLocation>
</comment>
<evidence type="ECO:0000256" key="1">
    <source>
        <dbReference type="ARBA" id="ARBA00004141"/>
    </source>
</evidence>
<dbReference type="PANTHER" id="PTHR11958:SF63">
    <property type="entry name" value="AMINO ACID TRANSPORTER"/>
    <property type="match status" value="1"/>
</dbReference>
<evidence type="ECO:0000256" key="6">
    <source>
        <dbReference type="ARBA" id="ARBA00023136"/>
    </source>
</evidence>
<dbReference type="PROSITE" id="PS00713">
    <property type="entry name" value="NA_DICARBOXYL_SYMP_1"/>
    <property type="match status" value="1"/>
</dbReference>
<dbReference type="Pfam" id="PF00375">
    <property type="entry name" value="SDF"/>
    <property type="match status" value="1"/>
</dbReference>
<name>A0A6J8DGL9_MYTCO</name>
<dbReference type="GO" id="GO:0015501">
    <property type="term" value="F:glutamate:sodium symporter activity"/>
    <property type="evidence" value="ECO:0007669"/>
    <property type="project" value="TreeGrafter"/>
</dbReference>
<dbReference type="OrthoDB" id="6284679at2759"/>
<dbReference type="InterPro" id="IPR036458">
    <property type="entry name" value="Na:dicarbo_symporter_sf"/>
</dbReference>
<evidence type="ECO:0000256" key="4">
    <source>
        <dbReference type="ARBA" id="ARBA00022847"/>
    </source>
</evidence>
<evidence type="ECO:0000313" key="10">
    <source>
        <dbReference type="Proteomes" id="UP000507470"/>
    </source>
</evidence>
<organism evidence="9 10">
    <name type="scientific">Mytilus coruscus</name>
    <name type="common">Sea mussel</name>
    <dbReference type="NCBI Taxonomy" id="42192"/>
    <lineage>
        <taxon>Eukaryota</taxon>
        <taxon>Metazoa</taxon>
        <taxon>Spiralia</taxon>
        <taxon>Lophotrochozoa</taxon>
        <taxon>Mollusca</taxon>
        <taxon>Bivalvia</taxon>
        <taxon>Autobranchia</taxon>
        <taxon>Pteriomorphia</taxon>
        <taxon>Mytilida</taxon>
        <taxon>Mytiloidea</taxon>
        <taxon>Mytilidae</taxon>
        <taxon>Mytilinae</taxon>
        <taxon>Mytilus</taxon>
    </lineage>
</organism>
<evidence type="ECO:0000256" key="7">
    <source>
        <dbReference type="ARBA" id="ARBA00023180"/>
    </source>
</evidence>
<dbReference type="InterPro" id="IPR018107">
    <property type="entry name" value="Na-dicarboxylate_symporter_CS"/>
</dbReference>
<gene>
    <name evidence="9" type="ORF">MCOR_40346</name>
</gene>
<sequence length="356" mass="40788">MEDNKIPQKVDTHIVLPMEKEEENESCREKCHKNMKENIILLLLLGSVVFGCGIGFIIRASTKMTKREIMYLQFPGEILMRMLKMLILPLVISSLIAGIAGLDAKACGKIGLRTMLYFGATTFMAVILGIIMAVSIQPGRGAKRTDLARYGSTKKLHAADTFLDLIRRYKRSKRSSEIEKLGIVCIIDSIRDELRRTRKAEQLKNSSKKKAKNRTNFIKNPYNYTKTLLGGERTGHLHCSKEKVEQNLHETHSDEEREIPLGYCPRVEEEEQPTIDFTTKGPTWKKVSEVVKKARTGSAPGYSGVPYKVYKKCSKILRKLWQLFRTLWKKEHSRKVTEGRRVLCTKGKSFKRHFTH</sequence>
<keyword evidence="4 8" id="KW-0769">Symport</keyword>
<dbReference type="PANTHER" id="PTHR11958">
    <property type="entry name" value="SODIUM/DICARBOXYLATE SYMPORTER-RELATED"/>
    <property type="match status" value="1"/>
</dbReference>
<dbReference type="SUPFAM" id="SSF118215">
    <property type="entry name" value="Proton glutamate symport protein"/>
    <property type="match status" value="1"/>
</dbReference>
<dbReference type="InterPro" id="IPR050746">
    <property type="entry name" value="DAACS"/>
</dbReference>
<reference evidence="9 10" key="1">
    <citation type="submission" date="2020-06" db="EMBL/GenBank/DDBJ databases">
        <authorList>
            <person name="Li R."/>
            <person name="Bekaert M."/>
        </authorList>
    </citation>
    <scope>NUCLEOTIDE SEQUENCE [LARGE SCALE GENOMIC DNA]</scope>
    <source>
        <strain evidence="10">wild</strain>
    </source>
</reference>
<dbReference type="GO" id="GO:0005313">
    <property type="term" value="F:L-glutamate transmembrane transporter activity"/>
    <property type="evidence" value="ECO:0007669"/>
    <property type="project" value="TreeGrafter"/>
</dbReference>
<dbReference type="GO" id="GO:0005886">
    <property type="term" value="C:plasma membrane"/>
    <property type="evidence" value="ECO:0007669"/>
    <property type="project" value="TreeGrafter"/>
</dbReference>
<feature type="transmembrane region" description="Helical" evidence="8">
    <location>
        <begin position="82"/>
        <end position="102"/>
    </location>
</feature>
<evidence type="ECO:0000256" key="3">
    <source>
        <dbReference type="ARBA" id="ARBA00022692"/>
    </source>
</evidence>
<keyword evidence="10" id="KW-1185">Reference proteome</keyword>
<dbReference type="Proteomes" id="UP000507470">
    <property type="component" value="Unassembled WGS sequence"/>
</dbReference>
<evidence type="ECO:0000313" key="9">
    <source>
        <dbReference type="EMBL" id="CAC5406817.1"/>
    </source>
</evidence>
<dbReference type="Gene3D" id="1.10.3860.10">
    <property type="entry name" value="Sodium:dicarboxylate symporter"/>
    <property type="match status" value="1"/>
</dbReference>
<feature type="transmembrane region" description="Helical" evidence="8">
    <location>
        <begin position="114"/>
        <end position="134"/>
    </location>
</feature>
<keyword evidence="2 8" id="KW-0813">Transport</keyword>
<keyword evidence="7" id="KW-0325">Glycoprotein</keyword>
<comment type="caution">
    <text evidence="8">Lacks conserved residue(s) required for the propagation of feature annotation.</text>
</comment>
<keyword evidence="5 8" id="KW-1133">Transmembrane helix</keyword>
<evidence type="ECO:0000256" key="5">
    <source>
        <dbReference type="ARBA" id="ARBA00022989"/>
    </source>
</evidence>
<dbReference type="EMBL" id="CACVKT020007264">
    <property type="protein sequence ID" value="CAC5406817.1"/>
    <property type="molecule type" value="Genomic_DNA"/>
</dbReference>
<feature type="transmembrane region" description="Helical" evidence="8">
    <location>
        <begin position="39"/>
        <end position="61"/>
    </location>
</feature>
<dbReference type="GO" id="GO:0015175">
    <property type="term" value="F:neutral L-amino acid transmembrane transporter activity"/>
    <property type="evidence" value="ECO:0007669"/>
    <property type="project" value="TreeGrafter"/>
</dbReference>